<proteinExistence type="predicted"/>
<dbReference type="Proteomes" id="UP000321798">
    <property type="component" value="Unassembled WGS sequence"/>
</dbReference>
<dbReference type="OrthoDB" id="4824053at2"/>
<evidence type="ECO:0000313" key="3">
    <source>
        <dbReference type="Proteomes" id="UP000321798"/>
    </source>
</evidence>
<protein>
    <recommendedName>
        <fullName evidence="1">PilZ domain-containing protein</fullName>
    </recommendedName>
</protein>
<reference evidence="2 3" key="1">
    <citation type="submission" date="2019-07" db="EMBL/GenBank/DDBJ databases">
        <title>Whole genome shotgun sequence of Cellulomonas soli NBRC 109434.</title>
        <authorList>
            <person name="Hosoyama A."/>
            <person name="Uohara A."/>
            <person name="Ohji S."/>
            <person name="Ichikawa N."/>
        </authorList>
    </citation>
    <scope>NUCLEOTIDE SEQUENCE [LARGE SCALE GENOMIC DNA]</scope>
    <source>
        <strain evidence="2 3">NBRC 109434</strain>
    </source>
</reference>
<dbReference type="SUPFAM" id="SSF141371">
    <property type="entry name" value="PilZ domain-like"/>
    <property type="match status" value="1"/>
</dbReference>
<organism evidence="2 3">
    <name type="scientific">Cellulomonas soli</name>
    <dbReference type="NCBI Taxonomy" id="931535"/>
    <lineage>
        <taxon>Bacteria</taxon>
        <taxon>Bacillati</taxon>
        <taxon>Actinomycetota</taxon>
        <taxon>Actinomycetes</taxon>
        <taxon>Micrococcales</taxon>
        <taxon>Cellulomonadaceae</taxon>
        <taxon>Cellulomonas</taxon>
    </lineage>
</organism>
<dbReference type="EMBL" id="BKAL01000011">
    <property type="protein sequence ID" value="GEP70294.1"/>
    <property type="molecule type" value="Genomic_DNA"/>
</dbReference>
<comment type="caution">
    <text evidence="2">The sequence shown here is derived from an EMBL/GenBank/DDBJ whole genome shotgun (WGS) entry which is preliminary data.</text>
</comment>
<dbReference type="GO" id="GO:0035438">
    <property type="term" value="F:cyclic-di-GMP binding"/>
    <property type="evidence" value="ECO:0007669"/>
    <property type="project" value="InterPro"/>
</dbReference>
<dbReference type="InterPro" id="IPR009875">
    <property type="entry name" value="PilZ_domain"/>
</dbReference>
<keyword evidence="3" id="KW-1185">Reference proteome</keyword>
<name>A0A512PGG5_9CELL</name>
<feature type="domain" description="PilZ" evidence="1">
    <location>
        <begin position="151"/>
        <end position="231"/>
    </location>
</feature>
<accession>A0A512PGG5</accession>
<dbReference type="Pfam" id="PF07238">
    <property type="entry name" value="PilZ"/>
    <property type="match status" value="1"/>
</dbReference>
<dbReference type="Gene3D" id="2.40.10.220">
    <property type="entry name" value="predicted glycosyltransferase like domains"/>
    <property type="match status" value="1"/>
</dbReference>
<gene>
    <name evidence="2" type="ORF">CSO01_30090</name>
</gene>
<dbReference type="AlphaFoldDB" id="A0A512PGG5"/>
<evidence type="ECO:0000259" key="1">
    <source>
        <dbReference type="Pfam" id="PF07238"/>
    </source>
</evidence>
<sequence>MHEMRPCTVAGAESHVTGHIRSFDGHQATVVPESLARGLTPGMHVRLRVLDDVRGECLYAGYVVRVGAVVEVGGIELESVVQKRDGVRVSVRLLCIASLERAVRPDPADHLPADAPVVTAVDGDAPADEAVADEDPAHEDPADEPVLASVGVTVIDLSANGTRLTCTSRLEVGDILGFDLPSVVASRGGAVALRVQALVVRTQSVSGVLHYGCRFVGLDERSSDHLYAYVARTQREQRQVRVEST</sequence>
<evidence type="ECO:0000313" key="2">
    <source>
        <dbReference type="EMBL" id="GEP70294.1"/>
    </source>
</evidence>